<evidence type="ECO:0000256" key="1">
    <source>
        <dbReference type="SAM" id="MobiDB-lite"/>
    </source>
</evidence>
<dbReference type="Proteomes" id="UP000003327">
    <property type="component" value="Unassembled WGS sequence"/>
</dbReference>
<comment type="caution">
    <text evidence="2">The sequence shown here is derived from an EMBL/GenBank/DDBJ whole genome shotgun (WGS) entry which is preliminary data.</text>
</comment>
<gene>
    <name evidence="2" type="ORF">HMPREF0973_02281</name>
</gene>
<organism evidence="2 3">
    <name type="scientific">Prevotella veroralis F0319</name>
    <dbReference type="NCBI Taxonomy" id="649761"/>
    <lineage>
        <taxon>Bacteria</taxon>
        <taxon>Pseudomonadati</taxon>
        <taxon>Bacteroidota</taxon>
        <taxon>Bacteroidia</taxon>
        <taxon>Bacteroidales</taxon>
        <taxon>Prevotellaceae</taxon>
        <taxon>Prevotella</taxon>
    </lineage>
</organism>
<name>C9MRL8_9BACT</name>
<feature type="region of interest" description="Disordered" evidence="1">
    <location>
        <begin position="15"/>
        <end position="45"/>
    </location>
</feature>
<keyword evidence="3" id="KW-1185">Reference proteome</keyword>
<sequence>MFFIFRCFQEAWRTRDSDAAMGSEVSGEAGKVRKNRASREPKEPQ</sequence>
<evidence type="ECO:0000313" key="3">
    <source>
        <dbReference type="Proteomes" id="UP000003327"/>
    </source>
</evidence>
<accession>C9MRL8</accession>
<protein>
    <submittedName>
        <fullName evidence="2">Uncharacterized protein</fullName>
    </submittedName>
</protein>
<dbReference type="HOGENOM" id="CLU_3203720_0_0_10"/>
<reference evidence="2 3" key="1">
    <citation type="submission" date="2009-09" db="EMBL/GenBank/DDBJ databases">
        <authorList>
            <person name="Weinstock G."/>
            <person name="Sodergren E."/>
            <person name="Clifton S."/>
            <person name="Fulton L."/>
            <person name="Fulton B."/>
            <person name="Courtney L."/>
            <person name="Fronick C."/>
            <person name="Harrison M."/>
            <person name="Strong C."/>
            <person name="Farmer C."/>
            <person name="Delahaunty K."/>
            <person name="Markovic C."/>
            <person name="Hall O."/>
            <person name="Minx P."/>
            <person name="Tomlinson C."/>
            <person name="Mitreva M."/>
            <person name="Nelson J."/>
            <person name="Hou S."/>
            <person name="Wollam A."/>
            <person name="Pepin K.H."/>
            <person name="Johnson M."/>
            <person name="Bhonagiri V."/>
            <person name="Nash W.E."/>
            <person name="Warren W."/>
            <person name="Chinwalla A."/>
            <person name="Mardis E.R."/>
            <person name="Wilson R.K."/>
        </authorList>
    </citation>
    <scope>NUCLEOTIDE SEQUENCE [LARGE SCALE GENOMIC DNA]</scope>
    <source>
        <strain evidence="2 3">F0319</strain>
    </source>
</reference>
<evidence type="ECO:0000313" key="2">
    <source>
        <dbReference type="EMBL" id="EEX17807.1"/>
    </source>
</evidence>
<dbReference type="EMBL" id="ACVA01000053">
    <property type="protein sequence ID" value="EEX17807.1"/>
    <property type="molecule type" value="Genomic_DNA"/>
</dbReference>
<dbReference type="AlphaFoldDB" id="C9MRL8"/>
<proteinExistence type="predicted"/>